<feature type="region of interest" description="Disordered" evidence="1">
    <location>
        <begin position="1"/>
        <end position="77"/>
    </location>
</feature>
<feature type="compositionally biased region" description="Low complexity" evidence="1">
    <location>
        <begin position="1"/>
        <end position="17"/>
    </location>
</feature>
<reference evidence="2" key="1">
    <citation type="submission" date="2023-02" db="EMBL/GenBank/DDBJ databases">
        <title>Colletotrichum kahawae CIFC_Que2 genome sequencing and assembly.</title>
        <authorList>
            <person name="Baroncelli R."/>
        </authorList>
    </citation>
    <scope>NUCLEOTIDE SEQUENCE</scope>
    <source>
        <strain evidence="2">CIFC_Que2</strain>
    </source>
</reference>
<accession>A0AAE0DCR3</accession>
<evidence type="ECO:0000256" key="1">
    <source>
        <dbReference type="SAM" id="MobiDB-lite"/>
    </source>
</evidence>
<dbReference type="AlphaFoldDB" id="A0AAE0DCR3"/>
<protein>
    <submittedName>
        <fullName evidence="2">Uncharacterized protein</fullName>
    </submittedName>
</protein>
<sequence>MEPKTPAGAAEGPRRPANQPTTTYRGWVSESAAAPRHDSSSSDPAGSHLAHLAHRCSPPGANPSPEAGPWVGGGPPG</sequence>
<keyword evidence="3" id="KW-1185">Reference proteome</keyword>
<evidence type="ECO:0000313" key="2">
    <source>
        <dbReference type="EMBL" id="KAK2776478.1"/>
    </source>
</evidence>
<gene>
    <name evidence="2" type="ORF">CKAH01_12394</name>
</gene>
<proteinExistence type="predicted"/>
<evidence type="ECO:0000313" key="3">
    <source>
        <dbReference type="Proteomes" id="UP001281614"/>
    </source>
</evidence>
<organism evidence="2 3">
    <name type="scientific">Colletotrichum kahawae</name>
    <name type="common">Coffee berry disease fungus</name>
    <dbReference type="NCBI Taxonomy" id="34407"/>
    <lineage>
        <taxon>Eukaryota</taxon>
        <taxon>Fungi</taxon>
        <taxon>Dikarya</taxon>
        <taxon>Ascomycota</taxon>
        <taxon>Pezizomycotina</taxon>
        <taxon>Sordariomycetes</taxon>
        <taxon>Hypocreomycetidae</taxon>
        <taxon>Glomerellales</taxon>
        <taxon>Glomerellaceae</taxon>
        <taxon>Colletotrichum</taxon>
        <taxon>Colletotrichum gloeosporioides species complex</taxon>
    </lineage>
</organism>
<dbReference type="EMBL" id="VYYT01000027">
    <property type="protein sequence ID" value="KAK2776478.1"/>
    <property type="molecule type" value="Genomic_DNA"/>
</dbReference>
<dbReference type="Proteomes" id="UP001281614">
    <property type="component" value="Unassembled WGS sequence"/>
</dbReference>
<name>A0AAE0DCR3_COLKA</name>
<comment type="caution">
    <text evidence="2">The sequence shown here is derived from an EMBL/GenBank/DDBJ whole genome shotgun (WGS) entry which is preliminary data.</text>
</comment>